<evidence type="ECO:0000256" key="15">
    <source>
        <dbReference type="PROSITE-ProRule" id="PRU01356"/>
    </source>
</evidence>
<dbReference type="PROSITE" id="PS52012">
    <property type="entry name" value="CFEM"/>
    <property type="match status" value="1"/>
</dbReference>
<dbReference type="GO" id="GO:0098552">
    <property type="term" value="C:side of membrane"/>
    <property type="evidence" value="ECO:0007669"/>
    <property type="project" value="UniProtKB-KW"/>
</dbReference>
<evidence type="ECO:0000256" key="1">
    <source>
        <dbReference type="ARBA" id="ARBA00004609"/>
    </source>
</evidence>
<evidence type="ECO:0000256" key="4">
    <source>
        <dbReference type="ARBA" id="ARBA00022475"/>
    </source>
</evidence>
<name>A0A2B7ZQT9_9EURO</name>
<feature type="region of interest" description="Disordered" evidence="16">
    <location>
        <begin position="87"/>
        <end position="131"/>
    </location>
</feature>
<evidence type="ECO:0000256" key="2">
    <source>
        <dbReference type="ARBA" id="ARBA00004613"/>
    </source>
</evidence>
<evidence type="ECO:0000256" key="16">
    <source>
        <dbReference type="SAM" id="MobiDB-lite"/>
    </source>
</evidence>
<reference evidence="19 20" key="1">
    <citation type="submission" date="2017-10" db="EMBL/GenBank/DDBJ databases">
        <title>Comparative genomics in systemic dimorphic fungi from Ajellomycetaceae.</title>
        <authorList>
            <person name="Munoz J.F."/>
            <person name="Mcewen J.G."/>
            <person name="Clay O.K."/>
            <person name="Cuomo C.A."/>
        </authorList>
    </citation>
    <scope>NUCLEOTIDE SEQUENCE [LARGE SCALE GENOMIC DNA]</scope>
    <source>
        <strain evidence="19 20">UAMH4076</strain>
    </source>
</reference>
<proteinExistence type="inferred from homology"/>
<evidence type="ECO:0000256" key="10">
    <source>
        <dbReference type="ARBA" id="ARBA00023004"/>
    </source>
</evidence>
<evidence type="ECO:0000256" key="17">
    <source>
        <dbReference type="SAM" id="SignalP"/>
    </source>
</evidence>
<dbReference type="AlphaFoldDB" id="A0A2B7ZQT9"/>
<keyword evidence="4" id="KW-1003">Cell membrane</keyword>
<feature type="compositionally biased region" description="Low complexity" evidence="16">
    <location>
        <begin position="204"/>
        <end position="213"/>
    </location>
</feature>
<feature type="domain" description="CFEM" evidence="18">
    <location>
        <begin position="1"/>
        <end position="112"/>
    </location>
</feature>
<evidence type="ECO:0000313" key="19">
    <source>
        <dbReference type="EMBL" id="PGH36376.1"/>
    </source>
</evidence>
<keyword evidence="9 17" id="KW-0732">Signal</keyword>
<feature type="disulfide bond" evidence="15">
    <location>
        <begin position="53"/>
        <end position="86"/>
    </location>
</feature>
<keyword evidence="5" id="KW-0964">Secreted</keyword>
<protein>
    <recommendedName>
        <fullName evidence="18">CFEM domain-containing protein</fullName>
    </recommendedName>
</protein>
<evidence type="ECO:0000256" key="5">
    <source>
        <dbReference type="ARBA" id="ARBA00022525"/>
    </source>
</evidence>
<feature type="compositionally biased region" description="Low complexity" evidence="16">
    <location>
        <begin position="87"/>
        <end position="130"/>
    </location>
</feature>
<comment type="similarity">
    <text evidence="3">Belongs to the RBT5 family.</text>
</comment>
<evidence type="ECO:0000256" key="8">
    <source>
        <dbReference type="ARBA" id="ARBA00022723"/>
    </source>
</evidence>
<dbReference type="PANTHER" id="PTHR37928">
    <property type="entry name" value="CFEM DOMAIN PROTEIN (AFU_ORTHOLOGUE AFUA_6G14090)"/>
    <property type="match status" value="1"/>
</dbReference>
<evidence type="ECO:0000256" key="9">
    <source>
        <dbReference type="ARBA" id="ARBA00022729"/>
    </source>
</evidence>
<keyword evidence="8 15" id="KW-0479">Metal-binding</keyword>
<dbReference type="InterPro" id="IPR008427">
    <property type="entry name" value="Extracellular_membr_CFEM_dom"/>
</dbReference>
<dbReference type="VEuPathDB" id="FungiDB:EMCG_03627"/>
<comment type="caution">
    <text evidence="15">Lacks conserved residue(s) required for the propagation of feature annotation.</text>
</comment>
<feature type="compositionally biased region" description="Low complexity" evidence="16">
    <location>
        <begin position="163"/>
        <end position="196"/>
    </location>
</feature>
<keyword evidence="11" id="KW-0472">Membrane</keyword>
<dbReference type="GO" id="GO:0046872">
    <property type="term" value="F:metal ion binding"/>
    <property type="evidence" value="ECO:0007669"/>
    <property type="project" value="UniProtKB-UniRule"/>
</dbReference>
<comment type="subcellular location">
    <subcellularLocation>
        <location evidence="1">Cell membrane</location>
        <topology evidence="1">Lipid-anchor</topology>
        <topology evidence="1">GPI-anchor</topology>
    </subcellularLocation>
    <subcellularLocation>
        <location evidence="2">Secreted</location>
    </subcellularLocation>
</comment>
<feature type="disulfide bond" evidence="15">
    <location>
        <begin position="44"/>
        <end position="51"/>
    </location>
</feature>
<organism evidence="19 20">
    <name type="scientific">[Emmonsia] crescens</name>
    <dbReference type="NCBI Taxonomy" id="73230"/>
    <lineage>
        <taxon>Eukaryota</taxon>
        <taxon>Fungi</taxon>
        <taxon>Dikarya</taxon>
        <taxon>Ascomycota</taxon>
        <taxon>Pezizomycotina</taxon>
        <taxon>Eurotiomycetes</taxon>
        <taxon>Eurotiomycetidae</taxon>
        <taxon>Onygenales</taxon>
        <taxon>Ajellomycetaceae</taxon>
        <taxon>Emergomyces</taxon>
    </lineage>
</organism>
<feature type="region of interest" description="Disordered" evidence="16">
    <location>
        <begin position="155"/>
        <end position="216"/>
    </location>
</feature>
<evidence type="ECO:0000256" key="7">
    <source>
        <dbReference type="ARBA" id="ARBA00022622"/>
    </source>
</evidence>
<dbReference type="STRING" id="73230.A0A2B7ZQT9"/>
<dbReference type="PANTHER" id="PTHR37928:SF1">
    <property type="entry name" value="CFEM DOMAIN PROTEIN (AFU_ORTHOLOGUE AFUA_6G14090)"/>
    <property type="match status" value="1"/>
</dbReference>
<dbReference type="EMBL" id="PDND01000008">
    <property type="protein sequence ID" value="PGH36376.1"/>
    <property type="molecule type" value="Genomic_DNA"/>
</dbReference>
<evidence type="ECO:0000256" key="11">
    <source>
        <dbReference type="ARBA" id="ARBA00023136"/>
    </source>
</evidence>
<keyword evidence="20" id="KW-1185">Reference proteome</keyword>
<keyword evidence="10 15" id="KW-0408">Iron</keyword>
<evidence type="ECO:0000259" key="18">
    <source>
        <dbReference type="PROSITE" id="PS52012"/>
    </source>
</evidence>
<keyword evidence="14" id="KW-0449">Lipoprotein</keyword>
<feature type="signal peptide" evidence="17">
    <location>
        <begin position="1"/>
        <end position="18"/>
    </location>
</feature>
<sequence>MKVAILLSAGAFAAFGAAQDLGSLSECTRGCLERMMSLAPQLGCRADDVACLCSNMDFAYGVRDCTIQACGGQDLAAAMAIAQQVCPSGSPSGSPSATGSPTSEHTGSPTGSPSPTDSTTTDTAPPVSTPYTTQAIVSTITSGSEVITTTIGSTTLYSPVSNTTGTTGTTGTQSQETGSSSRTDNPNSTGGSNPTGTGTGTGTGTSPSSTPNGAFQTLAPATQGIMGALGVVALLAL</sequence>
<evidence type="ECO:0000256" key="12">
    <source>
        <dbReference type="ARBA" id="ARBA00023157"/>
    </source>
</evidence>
<dbReference type="Pfam" id="PF05730">
    <property type="entry name" value="CFEM"/>
    <property type="match status" value="1"/>
</dbReference>
<dbReference type="GO" id="GO:0005886">
    <property type="term" value="C:plasma membrane"/>
    <property type="evidence" value="ECO:0007669"/>
    <property type="project" value="UniProtKB-SubCell"/>
</dbReference>
<evidence type="ECO:0000256" key="14">
    <source>
        <dbReference type="ARBA" id="ARBA00023288"/>
    </source>
</evidence>
<evidence type="ECO:0000256" key="6">
    <source>
        <dbReference type="ARBA" id="ARBA00022617"/>
    </source>
</evidence>
<comment type="caution">
    <text evidence="19">The sequence shown here is derived from an EMBL/GenBank/DDBJ whole genome shotgun (WGS) entry which is preliminary data.</text>
</comment>
<evidence type="ECO:0000256" key="3">
    <source>
        <dbReference type="ARBA" id="ARBA00010031"/>
    </source>
</evidence>
<dbReference type="Proteomes" id="UP000226031">
    <property type="component" value="Unassembled WGS sequence"/>
</dbReference>
<dbReference type="InterPro" id="IPR051735">
    <property type="entry name" value="CFEM_domain"/>
</dbReference>
<accession>A0A2B7ZQT9</accession>
<dbReference type="GO" id="GO:0005576">
    <property type="term" value="C:extracellular region"/>
    <property type="evidence" value="ECO:0007669"/>
    <property type="project" value="UniProtKB-SubCell"/>
</dbReference>
<evidence type="ECO:0000256" key="13">
    <source>
        <dbReference type="ARBA" id="ARBA00023180"/>
    </source>
</evidence>
<evidence type="ECO:0000313" key="20">
    <source>
        <dbReference type="Proteomes" id="UP000226031"/>
    </source>
</evidence>
<keyword evidence="12 15" id="KW-1015">Disulfide bond</keyword>
<feature type="binding site" description="axial binding residue" evidence="15">
    <location>
        <position position="48"/>
    </location>
    <ligand>
        <name>heme</name>
        <dbReference type="ChEBI" id="CHEBI:30413"/>
    </ligand>
    <ligandPart>
        <name>Fe</name>
        <dbReference type="ChEBI" id="CHEBI:18248"/>
    </ligandPart>
</feature>
<gene>
    <name evidence="19" type="ORF">GX50_00711</name>
</gene>
<keyword evidence="7" id="KW-0336">GPI-anchor</keyword>
<feature type="chain" id="PRO_5012518787" description="CFEM domain-containing protein" evidence="17">
    <location>
        <begin position="19"/>
        <end position="237"/>
    </location>
</feature>
<dbReference type="SMART" id="SM00747">
    <property type="entry name" value="CFEM"/>
    <property type="match status" value="1"/>
</dbReference>
<keyword evidence="13" id="KW-0325">Glycoprotein</keyword>
<keyword evidence="6 15" id="KW-0349">Heme</keyword>